<evidence type="ECO:0000313" key="3">
    <source>
        <dbReference type="Proteomes" id="UP000030653"/>
    </source>
</evidence>
<keyword evidence="3" id="KW-1185">Reference proteome</keyword>
<dbReference type="EMBL" id="JH795876">
    <property type="protein sequence ID" value="EJT97583.1"/>
    <property type="molecule type" value="Genomic_DNA"/>
</dbReference>
<sequence>MPTRVISANPAHPTRLYDGGNEARWIETFYKDIDGPKGEVTFVETDPLVGVCVYAVENLHKWMKTEYAPFDMVTTPGIAELIMSMRYPPYSTKNYSRLRLVMKRRIPWAKPGSNSLMQSAWTKLFGAGVIAMFAAAAAQMLMQRK</sequence>
<accession>M5FQ90</accession>
<dbReference type="STRING" id="1858805.M5FQ90"/>
<dbReference type="Proteomes" id="UP000030653">
    <property type="component" value="Unassembled WGS sequence"/>
</dbReference>
<proteinExistence type="predicted"/>
<dbReference type="OrthoDB" id="440325at2759"/>
<evidence type="ECO:0000313" key="2">
    <source>
        <dbReference type="EMBL" id="EJT97583.1"/>
    </source>
</evidence>
<dbReference type="RefSeq" id="XP_040624481.1">
    <property type="nucleotide sequence ID" value="XM_040771367.1"/>
</dbReference>
<keyword evidence="1" id="KW-1133">Transmembrane helix</keyword>
<dbReference type="AlphaFoldDB" id="M5FQ90"/>
<feature type="transmembrane region" description="Helical" evidence="1">
    <location>
        <begin position="124"/>
        <end position="142"/>
    </location>
</feature>
<gene>
    <name evidence="2" type="ORF">DACRYDRAFT_18560</name>
</gene>
<keyword evidence="1" id="KW-0812">Transmembrane</keyword>
<name>M5FQ90_DACPD</name>
<evidence type="ECO:0000256" key="1">
    <source>
        <dbReference type="SAM" id="Phobius"/>
    </source>
</evidence>
<protein>
    <submittedName>
        <fullName evidence="2">Uncharacterized protein</fullName>
    </submittedName>
</protein>
<dbReference type="HOGENOM" id="CLU_1786785_0_0_1"/>
<dbReference type="GeneID" id="63686429"/>
<reference evidence="2 3" key="1">
    <citation type="journal article" date="2012" name="Science">
        <title>The Paleozoic origin of enzymatic lignin decomposition reconstructed from 31 fungal genomes.</title>
        <authorList>
            <person name="Floudas D."/>
            <person name="Binder M."/>
            <person name="Riley R."/>
            <person name="Barry K."/>
            <person name="Blanchette R.A."/>
            <person name="Henrissat B."/>
            <person name="Martinez A.T."/>
            <person name="Otillar R."/>
            <person name="Spatafora J.W."/>
            <person name="Yadav J.S."/>
            <person name="Aerts A."/>
            <person name="Benoit I."/>
            <person name="Boyd A."/>
            <person name="Carlson A."/>
            <person name="Copeland A."/>
            <person name="Coutinho P.M."/>
            <person name="de Vries R.P."/>
            <person name="Ferreira P."/>
            <person name="Findley K."/>
            <person name="Foster B."/>
            <person name="Gaskell J."/>
            <person name="Glotzer D."/>
            <person name="Gorecki P."/>
            <person name="Heitman J."/>
            <person name="Hesse C."/>
            <person name="Hori C."/>
            <person name="Igarashi K."/>
            <person name="Jurgens J.A."/>
            <person name="Kallen N."/>
            <person name="Kersten P."/>
            <person name="Kohler A."/>
            <person name="Kuees U."/>
            <person name="Kumar T.K.A."/>
            <person name="Kuo A."/>
            <person name="LaButti K."/>
            <person name="Larrondo L.F."/>
            <person name="Lindquist E."/>
            <person name="Ling A."/>
            <person name="Lombard V."/>
            <person name="Lucas S."/>
            <person name="Lundell T."/>
            <person name="Martin R."/>
            <person name="McLaughlin D.J."/>
            <person name="Morgenstern I."/>
            <person name="Morin E."/>
            <person name="Murat C."/>
            <person name="Nagy L.G."/>
            <person name="Nolan M."/>
            <person name="Ohm R.A."/>
            <person name="Patyshakuliyeva A."/>
            <person name="Rokas A."/>
            <person name="Ruiz-Duenas F.J."/>
            <person name="Sabat G."/>
            <person name="Salamov A."/>
            <person name="Samejima M."/>
            <person name="Schmutz J."/>
            <person name="Slot J.C."/>
            <person name="St John F."/>
            <person name="Stenlid J."/>
            <person name="Sun H."/>
            <person name="Sun S."/>
            <person name="Syed K."/>
            <person name="Tsang A."/>
            <person name="Wiebenga A."/>
            <person name="Young D."/>
            <person name="Pisabarro A."/>
            <person name="Eastwood D.C."/>
            <person name="Martin F."/>
            <person name="Cullen D."/>
            <person name="Grigoriev I.V."/>
            <person name="Hibbett D.S."/>
        </authorList>
    </citation>
    <scope>NUCLEOTIDE SEQUENCE [LARGE SCALE GENOMIC DNA]</scope>
    <source>
        <strain evidence="2 3">DJM-731 SS1</strain>
    </source>
</reference>
<organism evidence="2 3">
    <name type="scientific">Dacryopinax primogenitus (strain DJM 731)</name>
    <name type="common">Brown rot fungus</name>
    <dbReference type="NCBI Taxonomy" id="1858805"/>
    <lineage>
        <taxon>Eukaryota</taxon>
        <taxon>Fungi</taxon>
        <taxon>Dikarya</taxon>
        <taxon>Basidiomycota</taxon>
        <taxon>Agaricomycotina</taxon>
        <taxon>Dacrymycetes</taxon>
        <taxon>Dacrymycetales</taxon>
        <taxon>Dacrymycetaceae</taxon>
        <taxon>Dacryopinax</taxon>
    </lineage>
</organism>
<keyword evidence="1" id="KW-0472">Membrane</keyword>